<dbReference type="Proteomes" id="UP000244773">
    <property type="component" value="Segment"/>
</dbReference>
<keyword evidence="3" id="KW-0396">Initiation factor</keyword>
<accession>A0A2P0VMN2</accession>
<feature type="domain" description="S1-like" evidence="2">
    <location>
        <begin position="22"/>
        <end position="96"/>
    </location>
</feature>
<dbReference type="Gene3D" id="2.40.50.140">
    <property type="entry name" value="Nucleic acid-binding proteins"/>
    <property type="match status" value="1"/>
</dbReference>
<gene>
    <name evidence="3" type="ORF">TetV_059</name>
</gene>
<feature type="region of interest" description="Disordered" evidence="1">
    <location>
        <begin position="1"/>
        <end position="22"/>
    </location>
</feature>
<dbReference type="InterPro" id="IPR006196">
    <property type="entry name" value="RNA-binding_domain_S1_IF1"/>
</dbReference>
<sequence length="145" mass="16587">MPKSRGPGGKNRKKAKGPSLDTRRELVFREDGSVYAYVSEALGDGHYKLVCSDGTERMGVLRGKMWRRVWVRRNDIVLATLRDYQDNKADIVHKYMSDEVNRLISLGELPSNVSKHYTAGEYDPNLEETEEDTIIFDEDGYVDNI</sequence>
<reference evidence="3" key="1">
    <citation type="journal article" date="2018" name="Virology">
        <title>A giant virus infecting green algae encodes key fermentation genes.</title>
        <authorList>
            <person name="Schvarcz C.R."/>
            <person name="Steward G.F."/>
        </authorList>
    </citation>
    <scope>NUCLEOTIDE SEQUENCE [LARGE SCALE GENOMIC DNA]</scope>
</reference>
<keyword evidence="4" id="KW-1185">Reference proteome</keyword>
<protein>
    <submittedName>
        <fullName evidence="3">Translation initiation factor 1A</fullName>
    </submittedName>
</protein>
<dbReference type="InterPro" id="IPR001253">
    <property type="entry name" value="TIF_eIF-1A"/>
</dbReference>
<keyword evidence="3" id="KW-0648">Protein biosynthesis</keyword>
<evidence type="ECO:0000259" key="2">
    <source>
        <dbReference type="PROSITE" id="PS50832"/>
    </source>
</evidence>
<evidence type="ECO:0000313" key="3">
    <source>
        <dbReference type="EMBL" id="AUF82151.1"/>
    </source>
</evidence>
<dbReference type="HAMAP" id="MF_00216">
    <property type="entry name" value="aIF_1A"/>
    <property type="match status" value="1"/>
</dbReference>
<name>A0A2P0VMN2_9VIRU</name>
<evidence type="ECO:0000313" key="4">
    <source>
        <dbReference type="Proteomes" id="UP000244773"/>
    </source>
</evidence>
<dbReference type="SMART" id="SM00652">
    <property type="entry name" value="eIF1a"/>
    <property type="match status" value="1"/>
</dbReference>
<dbReference type="PANTHER" id="PTHR21668">
    <property type="entry name" value="EIF-1A"/>
    <property type="match status" value="1"/>
</dbReference>
<proteinExistence type="inferred from homology"/>
<dbReference type="PROSITE" id="PS50832">
    <property type="entry name" value="S1_IF1_TYPE"/>
    <property type="match status" value="1"/>
</dbReference>
<dbReference type="InterPro" id="IPR012340">
    <property type="entry name" value="NA-bd_OB-fold"/>
</dbReference>
<dbReference type="CDD" id="cd05793">
    <property type="entry name" value="S1_IF1A"/>
    <property type="match status" value="1"/>
</dbReference>
<dbReference type="SUPFAM" id="SSF50249">
    <property type="entry name" value="Nucleic acid-binding proteins"/>
    <property type="match status" value="1"/>
</dbReference>
<dbReference type="EMBL" id="KY322437">
    <property type="protein sequence ID" value="AUF82151.1"/>
    <property type="molecule type" value="Genomic_DNA"/>
</dbReference>
<organism evidence="3">
    <name type="scientific">Tetraselmis virus 1</name>
    <dbReference type="NCBI Taxonomy" id="2060617"/>
    <lineage>
        <taxon>Viruses</taxon>
        <taxon>Varidnaviria</taxon>
        <taxon>Bamfordvirae</taxon>
        <taxon>Nucleocytoviricota</taxon>
        <taxon>Megaviricetes</taxon>
        <taxon>Imitervirales</taxon>
        <taxon>Allomimiviridae</taxon>
        <taxon>Oceanusvirus</taxon>
        <taxon>Oceanusvirus kaneohense</taxon>
    </lineage>
</organism>
<dbReference type="Pfam" id="PF01176">
    <property type="entry name" value="eIF-1a"/>
    <property type="match status" value="1"/>
</dbReference>
<evidence type="ECO:0000256" key="1">
    <source>
        <dbReference type="SAM" id="MobiDB-lite"/>
    </source>
</evidence>
<dbReference type="GO" id="GO:0003723">
    <property type="term" value="F:RNA binding"/>
    <property type="evidence" value="ECO:0007669"/>
    <property type="project" value="InterPro"/>
</dbReference>